<dbReference type="EMBL" id="JAPDRN010000203">
    <property type="protein sequence ID" value="KAJ9613624.1"/>
    <property type="molecule type" value="Genomic_DNA"/>
</dbReference>
<accession>A0AA39CLI8</accession>
<dbReference type="GO" id="GO:0008681">
    <property type="term" value="F:2-octaprenyl-6-methoxyphenol hydroxylase activity"/>
    <property type="evidence" value="ECO:0007669"/>
    <property type="project" value="TreeGrafter"/>
</dbReference>
<dbReference type="NCBIfam" id="NF004356">
    <property type="entry name" value="PRK05732.1"/>
    <property type="match status" value="1"/>
</dbReference>
<dbReference type="NCBIfam" id="NF006448">
    <property type="entry name" value="PRK08773.1"/>
    <property type="match status" value="1"/>
</dbReference>
<keyword evidence="4" id="KW-0274">FAD</keyword>
<feature type="transmembrane region" description="Helical" evidence="7">
    <location>
        <begin position="6"/>
        <end position="23"/>
    </location>
</feature>
<evidence type="ECO:0000313" key="9">
    <source>
        <dbReference type="EMBL" id="KAJ9613624.1"/>
    </source>
</evidence>
<dbReference type="NCBIfam" id="TIGR01988">
    <property type="entry name" value="Ubi-OHases"/>
    <property type="match status" value="2"/>
</dbReference>
<keyword evidence="3" id="KW-0285">Flavoprotein</keyword>
<comment type="similarity">
    <text evidence="2">Belongs to the UbiH/COQ6 family.</text>
</comment>
<dbReference type="PROSITE" id="PS01304">
    <property type="entry name" value="UBIH"/>
    <property type="match status" value="1"/>
</dbReference>
<sequence>MSERHDVLIVGGGLVGASLAIALDRLGRDVGLLEASPAGELPAVFDQRNLSFAAATINALTALRVMQKLSMAPGPIRRIHVSRAGDFGRVQLDAADYDRPWFGQVVVARDFGQALESRLQELPRLRRYRPMRFLGMGDVIDGYRQVRVADDSGERVLLARLVVGADGTSSGVRDALGIEVDRHDFQQTLFVARVRSQRAPDGTAWERFTDTGPTALLPRGDRHFGTVHGVARDQAEAVMALDDTAWLQRLQQAIGWRAGRLLDSGPRSAYPLIQVLARALVGERTVLLGNAAQTIHPLGAQGFNLGLRDALTLAELLEVEGDAGSDALLRSYVARREEDRRQTVAFSGGLARLTSNPAPLLRPLRSLGLVAAQRASVQSRMNRRARLDVVIVGGGVVGAACALALADVGLAVALVEGREPAPWQAAQPDLRVFAFAADNVQLLQRLGVWPTIAQARAWPYRRMQVWDAAGGDDLLFDADRFGRRELGFIVENGLLQDRLWAALPAAGVELHCPARVEALEQDEHGVRLRLDDGRRIEAALAVAADGAESTLRGLAGIDVERHDYLQRGVVAYVDSELPNQATAWQRFLPTGPLALLPVAERRSSIVWTLPDDEAARVLALDEDAFNRELTRAFAARLGELRLASPRAAFPLRRQLARHYVAGRVLALGDAAHVVHPLAGQGVNLGLRDVAALQHWLAPSAERRGQPRLSPQRVQRWARERRSDNQIAAYSFEAINRLFSNDEMHLTLARGRALGCVGKWPPLVQAFWKRAAGV</sequence>
<keyword evidence="5" id="KW-0560">Oxidoreductase</keyword>
<dbReference type="InterPro" id="IPR010971">
    <property type="entry name" value="UbiH/COQ6"/>
</dbReference>
<dbReference type="PANTHER" id="PTHR43876">
    <property type="entry name" value="UBIQUINONE BIOSYNTHESIS MONOOXYGENASE COQ6, MITOCHONDRIAL"/>
    <property type="match status" value="1"/>
</dbReference>
<keyword evidence="7" id="KW-0812">Transmembrane</keyword>
<dbReference type="Pfam" id="PF01494">
    <property type="entry name" value="FAD_binding_3"/>
    <property type="match status" value="2"/>
</dbReference>
<organism evidence="9">
    <name type="scientific">Knufia peltigerae</name>
    <dbReference type="NCBI Taxonomy" id="1002370"/>
    <lineage>
        <taxon>Eukaryota</taxon>
        <taxon>Fungi</taxon>
        <taxon>Dikarya</taxon>
        <taxon>Ascomycota</taxon>
        <taxon>Pezizomycotina</taxon>
        <taxon>Eurotiomycetes</taxon>
        <taxon>Chaetothyriomycetidae</taxon>
        <taxon>Chaetothyriales</taxon>
        <taxon>Trichomeriaceae</taxon>
        <taxon>Knufia</taxon>
    </lineage>
</organism>
<dbReference type="InterPro" id="IPR036188">
    <property type="entry name" value="FAD/NAD-bd_sf"/>
</dbReference>
<dbReference type="PRINTS" id="PR00420">
    <property type="entry name" value="RNGMNOXGNASE"/>
</dbReference>
<feature type="domain" description="FAD-binding" evidence="8">
    <location>
        <begin position="5"/>
        <end position="346"/>
    </location>
</feature>
<reference evidence="9" key="1">
    <citation type="submission" date="2022-10" db="EMBL/GenBank/DDBJ databases">
        <title>Culturing micro-colonial fungi from biological soil crusts in the Mojave desert and describing Neophaeococcomyces mojavensis, and introducing the new genera and species Taxawa tesnikishii.</title>
        <authorList>
            <person name="Kurbessoian T."/>
            <person name="Stajich J.E."/>
        </authorList>
    </citation>
    <scope>NUCLEOTIDE SEQUENCE</scope>
    <source>
        <strain evidence="9">TK_35</strain>
    </source>
</reference>
<keyword evidence="6" id="KW-0503">Monooxygenase</keyword>
<protein>
    <recommendedName>
        <fullName evidence="8">FAD-binding domain-containing protein</fullName>
    </recommendedName>
</protein>
<dbReference type="SUPFAM" id="SSF51905">
    <property type="entry name" value="FAD/NAD(P)-binding domain"/>
    <property type="match status" value="2"/>
</dbReference>
<proteinExistence type="inferred from homology"/>
<comment type="caution">
    <text evidence="9">The sequence shown here is derived from an EMBL/GenBank/DDBJ whole genome shotgun (WGS) entry which is preliminary data.</text>
</comment>
<evidence type="ECO:0000259" key="8">
    <source>
        <dbReference type="Pfam" id="PF01494"/>
    </source>
</evidence>
<dbReference type="GO" id="GO:0006744">
    <property type="term" value="P:ubiquinone biosynthetic process"/>
    <property type="evidence" value="ECO:0007669"/>
    <property type="project" value="InterPro"/>
</dbReference>
<dbReference type="Gene3D" id="3.50.50.60">
    <property type="entry name" value="FAD/NAD(P)-binding domain"/>
    <property type="match status" value="4"/>
</dbReference>
<dbReference type="InterPro" id="IPR018168">
    <property type="entry name" value="Ubi_Hdrlase_CS"/>
</dbReference>
<dbReference type="AlphaFoldDB" id="A0AA39CLI8"/>
<evidence type="ECO:0000256" key="2">
    <source>
        <dbReference type="ARBA" id="ARBA00005349"/>
    </source>
</evidence>
<dbReference type="GO" id="GO:0071949">
    <property type="term" value="F:FAD binding"/>
    <property type="evidence" value="ECO:0007669"/>
    <property type="project" value="InterPro"/>
</dbReference>
<evidence type="ECO:0000256" key="1">
    <source>
        <dbReference type="ARBA" id="ARBA00001974"/>
    </source>
</evidence>
<evidence type="ECO:0000256" key="7">
    <source>
        <dbReference type="SAM" id="Phobius"/>
    </source>
</evidence>
<dbReference type="PANTHER" id="PTHR43876:SF8">
    <property type="entry name" value="2-OCTAPRENYL-6-METHOXYPHENOL HYDROXYLASE"/>
    <property type="match status" value="1"/>
</dbReference>
<keyword evidence="7" id="KW-0472">Membrane</keyword>
<dbReference type="InterPro" id="IPR051205">
    <property type="entry name" value="UbiH/COQ6_monooxygenase"/>
</dbReference>
<keyword evidence="7" id="KW-1133">Transmembrane helix</keyword>
<evidence type="ECO:0000256" key="5">
    <source>
        <dbReference type="ARBA" id="ARBA00023002"/>
    </source>
</evidence>
<name>A0AA39CLI8_9EURO</name>
<feature type="domain" description="FAD-binding" evidence="8">
    <location>
        <begin position="387"/>
        <end position="701"/>
    </location>
</feature>
<gene>
    <name evidence="9" type="ORF">H2204_014821</name>
</gene>
<evidence type="ECO:0000256" key="4">
    <source>
        <dbReference type="ARBA" id="ARBA00022827"/>
    </source>
</evidence>
<dbReference type="InterPro" id="IPR002938">
    <property type="entry name" value="FAD-bd"/>
</dbReference>
<comment type="cofactor">
    <cofactor evidence="1">
        <name>FAD</name>
        <dbReference type="ChEBI" id="CHEBI:57692"/>
    </cofactor>
</comment>
<evidence type="ECO:0000256" key="3">
    <source>
        <dbReference type="ARBA" id="ARBA00022630"/>
    </source>
</evidence>
<evidence type="ECO:0000256" key="6">
    <source>
        <dbReference type="ARBA" id="ARBA00023033"/>
    </source>
</evidence>